<accession>A0A0G0Y3L9</accession>
<dbReference type="GO" id="GO:0016620">
    <property type="term" value="F:oxidoreductase activity, acting on the aldehyde or oxo group of donors, NAD or NADP as acceptor"/>
    <property type="evidence" value="ECO:0007669"/>
    <property type="project" value="InterPro"/>
</dbReference>
<dbReference type="Proteomes" id="UP000034961">
    <property type="component" value="Unassembled WGS sequence"/>
</dbReference>
<dbReference type="CDD" id="cd18126">
    <property type="entry name" value="GAPDH_I_C"/>
    <property type="match status" value="1"/>
</dbReference>
<feature type="binding site" evidence="4">
    <location>
        <position position="87"/>
    </location>
    <ligand>
        <name>NAD(+)</name>
        <dbReference type="ChEBI" id="CHEBI:57540"/>
    </ligand>
</feature>
<dbReference type="Pfam" id="PF00044">
    <property type="entry name" value="Gp_dh_N"/>
    <property type="match status" value="1"/>
</dbReference>
<protein>
    <submittedName>
        <fullName evidence="8">Glyceraldehyde-3-phosphate dehydrogenase</fullName>
    </submittedName>
</protein>
<evidence type="ECO:0000256" key="6">
    <source>
        <dbReference type="RuleBase" id="RU000397"/>
    </source>
</evidence>
<dbReference type="Pfam" id="PF02800">
    <property type="entry name" value="Gp_dh_C"/>
    <property type="match status" value="1"/>
</dbReference>
<dbReference type="InterPro" id="IPR020829">
    <property type="entry name" value="GlycerAld_3-P_DH_cat"/>
</dbReference>
<organism evidence="8 9">
    <name type="scientific">Candidatus Roizmanbacteria bacterium GW2011_GWA1_41_13</name>
    <dbReference type="NCBI Taxonomy" id="1618474"/>
    <lineage>
        <taxon>Bacteria</taxon>
        <taxon>Candidatus Roizmaniibacteriota</taxon>
    </lineage>
</organism>
<evidence type="ECO:0000256" key="2">
    <source>
        <dbReference type="ARBA" id="ARBA00023002"/>
    </source>
</evidence>
<dbReference type="InterPro" id="IPR036291">
    <property type="entry name" value="NAD(P)-bd_dom_sf"/>
</dbReference>
<keyword evidence="4" id="KW-0547">Nucleotide-binding</keyword>
<dbReference type="SMART" id="SM00846">
    <property type="entry name" value="Gp_dh_N"/>
    <property type="match status" value="1"/>
</dbReference>
<reference evidence="8 9" key="1">
    <citation type="journal article" date="2015" name="Nature">
        <title>rRNA introns, odd ribosomes, and small enigmatic genomes across a large radiation of phyla.</title>
        <authorList>
            <person name="Brown C.T."/>
            <person name="Hug L.A."/>
            <person name="Thomas B.C."/>
            <person name="Sharon I."/>
            <person name="Castelle C.J."/>
            <person name="Singh A."/>
            <person name="Wilkins M.J."/>
            <person name="Williams K.H."/>
            <person name="Banfield J.F."/>
        </authorList>
    </citation>
    <scope>NUCLEOTIDE SEQUENCE [LARGE SCALE GENOMIC DNA]</scope>
</reference>
<feature type="binding site" evidence="4">
    <location>
        <begin position="11"/>
        <end position="12"/>
    </location>
    <ligand>
        <name>NAD(+)</name>
        <dbReference type="ChEBI" id="CHEBI:57540"/>
    </ligand>
</feature>
<feature type="active site" description="Nucleophile" evidence="3">
    <location>
        <position position="160"/>
    </location>
</feature>
<dbReference type="SUPFAM" id="SSF51735">
    <property type="entry name" value="NAD(P)-binding Rossmann-fold domains"/>
    <property type="match status" value="1"/>
</dbReference>
<dbReference type="PANTHER" id="PTHR43148">
    <property type="entry name" value="GLYCERALDEHYDE-3-PHOSPHATE DEHYDROGENASE 2"/>
    <property type="match status" value="1"/>
</dbReference>
<evidence type="ECO:0000256" key="4">
    <source>
        <dbReference type="PIRSR" id="PIRSR000149-3"/>
    </source>
</evidence>
<dbReference type="Gene3D" id="3.40.50.720">
    <property type="entry name" value="NAD(P)-binding Rossmann-like Domain"/>
    <property type="match status" value="1"/>
</dbReference>
<feature type="domain" description="Glyceraldehyde 3-phosphate dehydrogenase NAD(P) binding" evidence="7">
    <location>
        <begin position="2"/>
        <end position="160"/>
    </location>
</feature>
<feature type="binding site" evidence="4">
    <location>
        <position position="129"/>
    </location>
    <ligand>
        <name>NAD(+)</name>
        <dbReference type="ChEBI" id="CHEBI:57540"/>
    </ligand>
</feature>
<evidence type="ECO:0000313" key="9">
    <source>
        <dbReference type="Proteomes" id="UP000034961"/>
    </source>
</evidence>
<dbReference type="PIRSF" id="PIRSF000149">
    <property type="entry name" value="GAP_DH"/>
    <property type="match status" value="1"/>
</dbReference>
<name>A0A0G0Y3L9_9BACT</name>
<proteinExistence type="inferred from homology"/>
<dbReference type="InterPro" id="IPR020828">
    <property type="entry name" value="GlycerAld_3-P_DH_NAD(P)-bd"/>
</dbReference>
<dbReference type="EMBL" id="LCAN01000003">
    <property type="protein sequence ID" value="KKR94827.1"/>
    <property type="molecule type" value="Genomic_DNA"/>
</dbReference>
<gene>
    <name evidence="8" type="ORF">UU41_C0003G0046</name>
</gene>
<feature type="binding site" evidence="4">
    <location>
        <position position="323"/>
    </location>
    <ligand>
        <name>NAD(+)</name>
        <dbReference type="ChEBI" id="CHEBI:57540"/>
    </ligand>
</feature>
<comment type="similarity">
    <text evidence="1 6">Belongs to the glyceraldehyde-3-phosphate dehydrogenase family.</text>
</comment>
<dbReference type="AlphaFoldDB" id="A0A0G0Y3L9"/>
<dbReference type="CDD" id="cd05214">
    <property type="entry name" value="GAPDH_I_N"/>
    <property type="match status" value="1"/>
</dbReference>
<comment type="caution">
    <text evidence="8">The sequence shown here is derived from an EMBL/GenBank/DDBJ whole genome shotgun (WGS) entry which is preliminary data.</text>
</comment>
<dbReference type="FunFam" id="3.40.50.720:FF:000001">
    <property type="entry name" value="Glyceraldehyde-3-phosphate dehydrogenase"/>
    <property type="match status" value="1"/>
</dbReference>
<evidence type="ECO:0000256" key="3">
    <source>
        <dbReference type="PIRSR" id="PIRSR000149-1"/>
    </source>
</evidence>
<feature type="site" description="Activates thiol group during catalysis" evidence="5">
    <location>
        <position position="187"/>
    </location>
</feature>
<evidence type="ECO:0000313" key="8">
    <source>
        <dbReference type="EMBL" id="KKR94827.1"/>
    </source>
</evidence>
<dbReference type="SUPFAM" id="SSF55347">
    <property type="entry name" value="Glyceraldehyde-3-phosphate dehydrogenase-like, C-terminal domain"/>
    <property type="match status" value="1"/>
</dbReference>
<dbReference type="Gene3D" id="3.30.360.10">
    <property type="entry name" value="Dihydrodipicolinate Reductase, domain 2"/>
    <property type="match status" value="1"/>
</dbReference>
<evidence type="ECO:0000256" key="1">
    <source>
        <dbReference type="ARBA" id="ARBA00007406"/>
    </source>
</evidence>
<feature type="non-terminal residue" evidence="8">
    <location>
        <position position="336"/>
    </location>
</feature>
<sequence>MSNIAINGFGRIGRLALRAALTKYPNITISAVNTSGSMDIHGWALLFKYDTAYGKFSKEIIVHESAQEGEIGSIEVDGKKIPFLAFRNPEEIPWGRYTTETVLESTGVFRTRADAEKHLAGGAKRIVISAPPKGGTIKTVMCSINDSDAHGETVISNGSCTTYSAAPVIKTVLSHFGIEKMTLTTIHAYTSDQRLLDNSHKDLRRARSAAQNIIPTSSGSAEAIVAIMPELAGKFESSAMRVPVMTGSLSDHTFLLPRSVTVEEVNDAFKQESEGQFKSIMTVTEDPIVSSDIIGNDASAIVDLSLTSVIDGNLLKVYSWYDNEWSYACRLIELAA</sequence>
<evidence type="ECO:0000259" key="7">
    <source>
        <dbReference type="SMART" id="SM00846"/>
    </source>
</evidence>
<dbReference type="InterPro" id="IPR020831">
    <property type="entry name" value="GlycerAld/Erythrose_P_DH"/>
</dbReference>
<keyword evidence="4" id="KW-0520">NAD</keyword>
<dbReference type="GO" id="GO:0051287">
    <property type="term" value="F:NAD binding"/>
    <property type="evidence" value="ECO:0007669"/>
    <property type="project" value="InterPro"/>
</dbReference>
<keyword evidence="2" id="KW-0560">Oxidoreductase</keyword>
<dbReference type="FunFam" id="3.30.360.10:FF:000002">
    <property type="entry name" value="Glyceraldehyde-3-phosphate dehydrogenase"/>
    <property type="match status" value="1"/>
</dbReference>
<evidence type="ECO:0000256" key="5">
    <source>
        <dbReference type="PIRSR" id="PIRSR000149-4"/>
    </source>
</evidence>
<dbReference type="PRINTS" id="PR00078">
    <property type="entry name" value="G3PDHDRGNASE"/>
</dbReference>